<feature type="transmembrane region" description="Helical" evidence="1">
    <location>
        <begin position="129"/>
        <end position="150"/>
    </location>
</feature>
<dbReference type="EMBL" id="JAFBCV010000003">
    <property type="protein sequence ID" value="MBM7838199.1"/>
    <property type="molecule type" value="Genomic_DNA"/>
</dbReference>
<organism evidence="2 3">
    <name type="scientific">Shouchella xiaoxiensis</name>
    <dbReference type="NCBI Taxonomy" id="766895"/>
    <lineage>
        <taxon>Bacteria</taxon>
        <taxon>Bacillati</taxon>
        <taxon>Bacillota</taxon>
        <taxon>Bacilli</taxon>
        <taxon>Bacillales</taxon>
        <taxon>Bacillaceae</taxon>
        <taxon>Shouchella</taxon>
    </lineage>
</organism>
<feature type="transmembrane region" description="Helical" evidence="1">
    <location>
        <begin position="235"/>
        <end position="252"/>
    </location>
</feature>
<dbReference type="InterPro" id="IPR007354">
    <property type="entry name" value="CruF-like"/>
</dbReference>
<feature type="transmembrane region" description="Helical" evidence="1">
    <location>
        <begin position="7"/>
        <end position="27"/>
    </location>
</feature>
<dbReference type="Pfam" id="PF04240">
    <property type="entry name" value="Caroten_synth"/>
    <property type="match status" value="1"/>
</dbReference>
<keyword evidence="3" id="KW-1185">Reference proteome</keyword>
<comment type="caution">
    <text evidence="2">The sequence shown here is derived from an EMBL/GenBank/DDBJ whole genome shotgun (WGS) entry which is preliminary data.</text>
</comment>
<feature type="transmembrane region" description="Helical" evidence="1">
    <location>
        <begin position="213"/>
        <end position="229"/>
    </location>
</feature>
<dbReference type="PANTHER" id="PTHR39419:SF1">
    <property type="entry name" value="SLL0814 PROTEIN"/>
    <property type="match status" value="1"/>
</dbReference>
<evidence type="ECO:0000313" key="2">
    <source>
        <dbReference type="EMBL" id="MBM7838199.1"/>
    </source>
</evidence>
<evidence type="ECO:0000256" key="1">
    <source>
        <dbReference type="SAM" id="Phobius"/>
    </source>
</evidence>
<feature type="transmembrane region" description="Helical" evidence="1">
    <location>
        <begin position="33"/>
        <end position="51"/>
    </location>
</feature>
<sequence length="255" mass="29383">MTIDRFIFRFFIIWYICGVFLVGFDLLPSWLEWANAVFLIAAGALGGLYFYRQYHLFGLLFSLFVIISTITIEWLGVQYGLFFGHYFYNPDFGLYIADIPFTIGTAWLMVIATTHALAKPVTMRIRHPFLRVLSYSLLGAIAAVVMDLILDPVAANIKHYWVWDGDGLYYGIPMSNFIGWFFIALALHFILWIGISLKKANANLHHYWQPRMILLYVLMIVMFSIIALINGIIGAPILTITCMTILLFLYYSSRR</sequence>
<feature type="transmembrane region" description="Helical" evidence="1">
    <location>
        <begin position="58"/>
        <end position="82"/>
    </location>
</feature>
<reference evidence="2" key="1">
    <citation type="submission" date="2021-01" db="EMBL/GenBank/DDBJ databases">
        <title>Genomic Encyclopedia of Type Strains, Phase IV (KMG-IV): sequencing the most valuable type-strain genomes for metagenomic binning, comparative biology and taxonomic classification.</title>
        <authorList>
            <person name="Goeker M."/>
        </authorList>
    </citation>
    <scope>NUCLEOTIDE SEQUENCE</scope>
    <source>
        <strain evidence="2">DSM 21943</strain>
    </source>
</reference>
<proteinExistence type="predicted"/>
<keyword evidence="1" id="KW-0472">Membrane</keyword>
<name>A0ABS2SRS8_9BACI</name>
<feature type="transmembrane region" description="Helical" evidence="1">
    <location>
        <begin position="170"/>
        <end position="193"/>
    </location>
</feature>
<dbReference type="Proteomes" id="UP001179280">
    <property type="component" value="Unassembled WGS sequence"/>
</dbReference>
<evidence type="ECO:0000313" key="3">
    <source>
        <dbReference type="Proteomes" id="UP001179280"/>
    </source>
</evidence>
<feature type="transmembrane region" description="Helical" evidence="1">
    <location>
        <begin position="94"/>
        <end position="117"/>
    </location>
</feature>
<keyword evidence="1" id="KW-0812">Transmembrane</keyword>
<keyword evidence="1" id="KW-1133">Transmembrane helix</keyword>
<accession>A0ABS2SRS8</accession>
<dbReference type="RefSeq" id="WP_204465329.1">
    <property type="nucleotide sequence ID" value="NZ_JAFBCV010000003.1"/>
</dbReference>
<dbReference type="PANTHER" id="PTHR39419">
    <property type="entry name" value="SLL0814 PROTEIN"/>
    <property type="match status" value="1"/>
</dbReference>
<gene>
    <name evidence="2" type="ORF">JOC54_001430</name>
</gene>
<protein>
    <submittedName>
        <fullName evidence="2">Membrane protein</fullName>
    </submittedName>
</protein>